<dbReference type="SUPFAM" id="SSF51197">
    <property type="entry name" value="Clavaminate synthase-like"/>
    <property type="match status" value="1"/>
</dbReference>
<name>A0AAD5SHV8_9FUNG</name>
<evidence type="ECO:0000256" key="1">
    <source>
        <dbReference type="SAM" id="MobiDB-lite"/>
    </source>
</evidence>
<dbReference type="Proteomes" id="UP001212841">
    <property type="component" value="Unassembled WGS sequence"/>
</dbReference>
<dbReference type="AlphaFoldDB" id="A0AAD5SHV8"/>
<gene>
    <name evidence="2" type="ORF">HK097_009176</name>
</gene>
<evidence type="ECO:0000313" key="2">
    <source>
        <dbReference type="EMBL" id="KAJ3055793.1"/>
    </source>
</evidence>
<dbReference type="PANTHER" id="PTHR31630">
    <property type="entry name" value="PHYTANOYL-COA DIOXYGENASE-RELATED-RELATED"/>
    <property type="match status" value="1"/>
</dbReference>
<comment type="caution">
    <text evidence="2">The sequence shown here is derived from an EMBL/GenBank/DDBJ whole genome shotgun (WGS) entry which is preliminary data.</text>
</comment>
<reference evidence="2" key="1">
    <citation type="submission" date="2020-05" db="EMBL/GenBank/DDBJ databases">
        <title>Phylogenomic resolution of chytrid fungi.</title>
        <authorList>
            <person name="Stajich J.E."/>
            <person name="Amses K."/>
            <person name="Simmons R."/>
            <person name="Seto K."/>
            <person name="Myers J."/>
            <person name="Bonds A."/>
            <person name="Quandt C.A."/>
            <person name="Barry K."/>
            <person name="Liu P."/>
            <person name="Grigoriev I."/>
            <person name="Longcore J.E."/>
            <person name="James T.Y."/>
        </authorList>
    </citation>
    <scope>NUCLEOTIDE SEQUENCE</scope>
    <source>
        <strain evidence="2">JEL0318</strain>
    </source>
</reference>
<sequence length="401" mass="44218">MAHSIALSELQSLTPTPLHPTDTDAIIQSLQSEGYAVVQVMSPETASERLFEFWDWLEGLNPALNRHYPSTWTAANWPDQIKGILKNYGIGQAGFVWKCRAEEGIRKCFAGIWGVPEDDLIVSFDGAGMYPVPDTNSIGVSAGLLGEPASATTTKEAQPTETKEAPKLVAAEKSKSRRAAKRKAASQSSTPTSTLLHQSTSLINDNVLTLWPHRDQHPTHNTLDCVQGVLHLASNLNDTDGGLILYPRSHLLNWPSLPDYSLCKPSEFFRIPPKAKHCQPSEARVIRAPAGCICLWDSRTVHCNRPPQASEGGSTRAVVYICMTPRKFASEDMLRKRVECYKKFGTGNHCPHRLSVNPVGGWMFRSGSSIDAKLVQEKLKREANPAGKDDRIVRRLVGFEA</sequence>
<accession>A0AAD5SHV8</accession>
<proteinExistence type="predicted"/>
<dbReference type="Gene3D" id="2.60.120.620">
    <property type="entry name" value="q2cbj1_9rhob like domain"/>
    <property type="match status" value="1"/>
</dbReference>
<feature type="compositionally biased region" description="Basic residues" evidence="1">
    <location>
        <begin position="175"/>
        <end position="184"/>
    </location>
</feature>
<feature type="region of interest" description="Disordered" evidence="1">
    <location>
        <begin position="150"/>
        <end position="195"/>
    </location>
</feature>
<organism evidence="2 3">
    <name type="scientific">Rhizophlyctis rosea</name>
    <dbReference type="NCBI Taxonomy" id="64517"/>
    <lineage>
        <taxon>Eukaryota</taxon>
        <taxon>Fungi</taxon>
        <taxon>Fungi incertae sedis</taxon>
        <taxon>Chytridiomycota</taxon>
        <taxon>Chytridiomycota incertae sedis</taxon>
        <taxon>Chytridiomycetes</taxon>
        <taxon>Rhizophlyctidales</taxon>
        <taxon>Rhizophlyctidaceae</taxon>
        <taxon>Rhizophlyctis</taxon>
    </lineage>
</organism>
<dbReference type="EMBL" id="JADGJD010000059">
    <property type="protein sequence ID" value="KAJ3055793.1"/>
    <property type="molecule type" value="Genomic_DNA"/>
</dbReference>
<feature type="compositionally biased region" description="Basic and acidic residues" evidence="1">
    <location>
        <begin position="161"/>
        <end position="174"/>
    </location>
</feature>
<dbReference type="PANTHER" id="PTHR31630:SF6">
    <property type="entry name" value="PHYTANOYL-COA DIOXYGENASE-RELATED"/>
    <property type="match status" value="1"/>
</dbReference>
<feature type="compositionally biased region" description="Polar residues" evidence="1">
    <location>
        <begin position="150"/>
        <end position="160"/>
    </location>
</feature>
<evidence type="ECO:0000313" key="3">
    <source>
        <dbReference type="Proteomes" id="UP001212841"/>
    </source>
</evidence>
<protein>
    <submittedName>
        <fullName evidence="2">Uncharacterized protein</fullName>
    </submittedName>
</protein>
<keyword evidence="3" id="KW-1185">Reference proteome</keyword>